<comment type="caution">
    <text evidence="1">The sequence shown here is derived from an EMBL/GenBank/DDBJ whole genome shotgun (WGS) entry which is preliminary data.</text>
</comment>
<dbReference type="OrthoDB" id="8367852at2"/>
<reference evidence="1 2" key="1">
    <citation type="submission" date="2019-06" db="EMBL/GenBank/DDBJ databases">
        <title>The draft genome of Rhizobium smilacinae PTYR-5.</title>
        <authorList>
            <person name="Liu L."/>
            <person name="Li L."/>
            <person name="Zhang X."/>
        </authorList>
    </citation>
    <scope>NUCLEOTIDE SEQUENCE [LARGE SCALE GENOMIC DNA]</scope>
    <source>
        <strain evidence="1 2">PTYR-5</strain>
    </source>
</reference>
<evidence type="ECO:0000313" key="1">
    <source>
        <dbReference type="EMBL" id="TNM64885.1"/>
    </source>
</evidence>
<sequence length="147" mass="15931">MRFSAFASSVCLPVLLAGCLTFAPKYSDVIFQKLGVVGTELTKLEILIETRAPQPVAYSGVEPLYISALASAKEAQDLATKRPAYLEGQPAAKAAELVAQNIQACWDAIEFSRKRFAREGQARNELDNIAIVKNICAIPKTMEGALK</sequence>
<protein>
    <recommendedName>
        <fullName evidence="3">Lipoprotein</fullName>
    </recommendedName>
</protein>
<dbReference type="AlphaFoldDB" id="A0A5C4XMY9"/>
<dbReference type="RefSeq" id="WP_139671542.1">
    <property type="nucleotide sequence ID" value="NZ_VDMN01000001.1"/>
</dbReference>
<organism evidence="1 2">
    <name type="scientific">Aliirhizobium smilacinae</name>
    <dbReference type="NCBI Taxonomy" id="1395944"/>
    <lineage>
        <taxon>Bacteria</taxon>
        <taxon>Pseudomonadati</taxon>
        <taxon>Pseudomonadota</taxon>
        <taxon>Alphaproteobacteria</taxon>
        <taxon>Hyphomicrobiales</taxon>
        <taxon>Rhizobiaceae</taxon>
        <taxon>Aliirhizobium</taxon>
    </lineage>
</organism>
<dbReference type="Proteomes" id="UP000311605">
    <property type="component" value="Unassembled WGS sequence"/>
</dbReference>
<gene>
    <name evidence="1" type="ORF">FHP24_00835</name>
</gene>
<keyword evidence="2" id="KW-1185">Reference proteome</keyword>
<dbReference type="PROSITE" id="PS51257">
    <property type="entry name" value="PROKAR_LIPOPROTEIN"/>
    <property type="match status" value="1"/>
</dbReference>
<name>A0A5C4XMY9_9HYPH</name>
<proteinExistence type="predicted"/>
<dbReference type="EMBL" id="VDMN01000001">
    <property type="protein sequence ID" value="TNM64885.1"/>
    <property type="molecule type" value="Genomic_DNA"/>
</dbReference>
<accession>A0A5C4XMY9</accession>
<evidence type="ECO:0008006" key="3">
    <source>
        <dbReference type="Google" id="ProtNLM"/>
    </source>
</evidence>
<evidence type="ECO:0000313" key="2">
    <source>
        <dbReference type="Proteomes" id="UP000311605"/>
    </source>
</evidence>